<feature type="transmembrane region" description="Helical" evidence="1">
    <location>
        <begin position="464"/>
        <end position="486"/>
    </location>
</feature>
<dbReference type="RefSeq" id="WP_111871829.1">
    <property type="nucleotide sequence ID" value="NZ_QLYX01000021.1"/>
</dbReference>
<accession>A0A365GWD7</accession>
<keyword evidence="3" id="KW-1185">Reference proteome</keyword>
<dbReference type="EMBL" id="QLYX01000021">
    <property type="protein sequence ID" value="RAY11130.1"/>
    <property type="molecule type" value="Genomic_DNA"/>
</dbReference>
<evidence type="ECO:0000313" key="2">
    <source>
        <dbReference type="EMBL" id="RAY11130.1"/>
    </source>
</evidence>
<protein>
    <recommendedName>
        <fullName evidence="4">Glycosyltransferase RgtA/B/C/D-like domain-containing protein</fullName>
    </recommendedName>
</protein>
<feature type="transmembrane region" description="Helical" evidence="1">
    <location>
        <begin position="402"/>
        <end position="421"/>
    </location>
</feature>
<reference evidence="2 3" key="1">
    <citation type="submission" date="2018-06" db="EMBL/GenBank/DDBJ databases">
        <title>Actinomadura craniellae sp. nov. isolated from marine sponge Craniella sp.</title>
        <authorList>
            <person name="Li L."/>
            <person name="Xu Q.H."/>
            <person name="Lin H.W."/>
            <person name="Lu Y.H."/>
        </authorList>
    </citation>
    <scope>NUCLEOTIDE SEQUENCE [LARGE SCALE GENOMIC DNA]</scope>
    <source>
        <strain evidence="2 3">LHW63021</strain>
    </source>
</reference>
<feature type="transmembrane region" description="Helical" evidence="1">
    <location>
        <begin position="29"/>
        <end position="47"/>
    </location>
</feature>
<evidence type="ECO:0008006" key="4">
    <source>
        <dbReference type="Google" id="ProtNLM"/>
    </source>
</evidence>
<sequence length="672" mass="69761">MTTPQPHDTARFGRTAALLTRGMDAATDLALLSFAVWTLLYHLGLWLRPPTAVLVGGWAAATAAIAAGMVLRGRRPAEDTGPAQDAGPGAPRWAAWAGPCLGVAAGLAAGFHSAGVPWWVTCGLAVAAVAVTGYALRGAGAGPFTSPGPAGRGSFLVLGTALGFAVGSLFIVNTDADDAYFVSRSVWTAENGRIPLRDVIFSQGTYAPISGEPPVASFEVFVGALARPLGIPASSFLWYVVLPAVVFLAVWALWRLVREWAPRRAALCFALGAVYLLWSGAHNASLGSFHLVRLWQGKAVLVSLVIPLLYVYLTRWAERRSGTALALAAAAGVAATGLTSSAAFVVPLITAAVAGPLLLTGRVRDAVAACAASAYPIAAGLVVMLGYSAIEVAGSFHPAPRTYSWIMMTGILGALGGAALWGAPRLARAGTPAMITAGVAGVTTVLIIPGVLELVRDASGAGPVLWRTLWLVPAPALVGLLAAIRLPAVPRLSWTPPALVPALAPGLAAGALIPLVGTPVWAEENGSTVAARPAWKADPGRLRAARTVVAASGERGVVLMPLVYMRYVPVITTRVNAVSPNNHYLRLMPAPPEFTEDRLLLTQMVRSKYAPMPTPQRAADALRRIGVTVACARADNLPALELLRSAGYGNMMHVSRLRCLFPGRAPGSPAGS</sequence>
<feature type="transmembrane region" description="Helical" evidence="1">
    <location>
        <begin position="433"/>
        <end position="452"/>
    </location>
</feature>
<feature type="transmembrane region" description="Helical" evidence="1">
    <location>
        <begin position="93"/>
        <end position="112"/>
    </location>
</feature>
<gene>
    <name evidence="2" type="ORF">DPM19_32000</name>
</gene>
<name>A0A365GWD7_9ACTN</name>
<feature type="transmembrane region" description="Helical" evidence="1">
    <location>
        <begin position="266"/>
        <end position="282"/>
    </location>
</feature>
<feature type="transmembrane region" description="Helical" evidence="1">
    <location>
        <begin position="498"/>
        <end position="522"/>
    </location>
</feature>
<keyword evidence="1" id="KW-1133">Transmembrane helix</keyword>
<feature type="transmembrane region" description="Helical" evidence="1">
    <location>
        <begin position="325"/>
        <end position="354"/>
    </location>
</feature>
<feature type="transmembrane region" description="Helical" evidence="1">
    <location>
        <begin position="294"/>
        <end position="313"/>
    </location>
</feature>
<evidence type="ECO:0000313" key="3">
    <source>
        <dbReference type="Proteomes" id="UP000251891"/>
    </source>
</evidence>
<keyword evidence="1" id="KW-0472">Membrane</keyword>
<feature type="transmembrane region" description="Helical" evidence="1">
    <location>
        <begin position="155"/>
        <end position="172"/>
    </location>
</feature>
<dbReference type="Proteomes" id="UP000251891">
    <property type="component" value="Unassembled WGS sequence"/>
</dbReference>
<organism evidence="2 3">
    <name type="scientific">Actinomadura craniellae</name>
    <dbReference type="NCBI Taxonomy" id="2231787"/>
    <lineage>
        <taxon>Bacteria</taxon>
        <taxon>Bacillati</taxon>
        <taxon>Actinomycetota</taxon>
        <taxon>Actinomycetes</taxon>
        <taxon>Streptosporangiales</taxon>
        <taxon>Thermomonosporaceae</taxon>
        <taxon>Actinomadura</taxon>
    </lineage>
</organism>
<dbReference type="InterPro" id="IPR045723">
    <property type="entry name" value="DUF6077"/>
</dbReference>
<feature type="transmembrane region" description="Helical" evidence="1">
    <location>
        <begin position="118"/>
        <end position="135"/>
    </location>
</feature>
<dbReference type="AlphaFoldDB" id="A0A365GWD7"/>
<feature type="transmembrane region" description="Helical" evidence="1">
    <location>
        <begin position="366"/>
        <end position="390"/>
    </location>
</feature>
<comment type="caution">
    <text evidence="2">The sequence shown here is derived from an EMBL/GenBank/DDBJ whole genome shotgun (WGS) entry which is preliminary data.</text>
</comment>
<dbReference type="Pfam" id="PF19554">
    <property type="entry name" value="DUF6077"/>
    <property type="match status" value="1"/>
</dbReference>
<feature type="transmembrane region" description="Helical" evidence="1">
    <location>
        <begin position="53"/>
        <end position="72"/>
    </location>
</feature>
<proteinExistence type="predicted"/>
<feature type="transmembrane region" description="Helical" evidence="1">
    <location>
        <begin position="236"/>
        <end position="254"/>
    </location>
</feature>
<evidence type="ECO:0000256" key="1">
    <source>
        <dbReference type="SAM" id="Phobius"/>
    </source>
</evidence>
<keyword evidence="1" id="KW-0812">Transmembrane</keyword>
<dbReference type="OrthoDB" id="3444687at2"/>